<dbReference type="InterPro" id="IPR045392">
    <property type="entry name" value="DUF6519"/>
</dbReference>
<gene>
    <name evidence="1" type="ORF">QFW81_07120</name>
</gene>
<dbReference type="InterPro" id="IPR006626">
    <property type="entry name" value="PbH1"/>
</dbReference>
<dbReference type="Gene3D" id="2.160.20.10">
    <property type="entry name" value="Single-stranded right-handed beta-helix, Pectin lyase-like"/>
    <property type="match status" value="1"/>
</dbReference>
<keyword evidence="2" id="KW-1185">Reference proteome</keyword>
<dbReference type="EMBL" id="JARXRO010000014">
    <property type="protein sequence ID" value="MDH5833694.1"/>
    <property type="molecule type" value="Genomic_DNA"/>
</dbReference>
<dbReference type="InterPro" id="IPR011050">
    <property type="entry name" value="Pectin_lyase_fold/virulence"/>
</dbReference>
<name>A0ABT6JSL8_9GAMM</name>
<evidence type="ECO:0000313" key="2">
    <source>
        <dbReference type="Proteomes" id="UP001156873"/>
    </source>
</evidence>
<dbReference type="InterPro" id="IPR012334">
    <property type="entry name" value="Pectin_lyas_fold"/>
</dbReference>
<dbReference type="SUPFAM" id="SSF51126">
    <property type="entry name" value="Pectin lyase-like"/>
    <property type="match status" value="1"/>
</dbReference>
<reference evidence="1 2" key="1">
    <citation type="submission" date="2023-04" db="EMBL/GenBank/DDBJ databases">
        <title>Luteimonas sp. M1R5S59.</title>
        <authorList>
            <person name="Sun J.-Q."/>
        </authorList>
    </citation>
    <scope>NUCLEOTIDE SEQUENCE [LARGE SCALE GENOMIC DNA]</scope>
    <source>
        <strain evidence="1 2">M1R5S59</strain>
    </source>
</reference>
<comment type="caution">
    <text evidence="1">The sequence shown here is derived from an EMBL/GenBank/DDBJ whole genome shotgun (WGS) entry which is preliminary data.</text>
</comment>
<dbReference type="Proteomes" id="UP001156873">
    <property type="component" value="Unassembled WGS sequence"/>
</dbReference>
<sequence length="1077" mass="112715">MATDLSRIRHDPLLDWSGVQLKQGGVLLDADANELVAVLDRRLRALASDVLGRSTVSQTTPDAFRITASGGGLRIGRGRMYVDGLLAENHGGGEPAFDPLLAEPNAAGPLDYTAQPYLPDAPDLPTAGRRLVYLDAWNREVTALEDPSLVESAVGVDASSRLQTVWQVRVLDSQLDAGASCATPDGELPGWSALTAPSEGRLTTGTYEVPPLSDPCELPPTGGYRGLENQLYRVEIHDPGLPGGGATFKWSRENASVGARVAAYISATELELETLGRDEVLGLRDGDWVEILDDPREFAQLPGEIRRISIDDPGNRRISFAPALPAGMLPPAFPDDALPAQRNLRVRRWDQGGRVFRVTATGTTAQVQDLDAPGSTGLIDVPAAGTELILENGVTVSFASAGTSGFKRGDWWTFAARTADASVEPLAAAPPRGTHHHYARLGIWDIASGSVSDCRTPWPPGGGDDCGCSQCVTPESHASGQLTIQAAVDRLRDRGGTVCLTPGNYALQEPVFLRGARAITIRGQGATTIVTAAGSAFVVETGMAICIEKLSVLSAGLESAIRIQTALGVTLRELIVFAYDGIRDRRSAAVALSGLCAGITIRDNLFVAPDGIRTETANEGGPAFALLGALAIEHNILACQRNGIVFDGSVGHLWDSRIGDNQFTDCPSHGVRVLGLATAGASLRVEGNNLNLTGHGILVGTGNAWIESNRVHGTGDTPHVDGNDGIALVPGLDRAGATQVHVLANQVSGFRNTGIAIRARIGDLIAKLNVVRDCGNGIVMAEDAESDSASIENNHVRDITGAPGDADRAIVAGISVLRTAAATIAGNQVRDIARNAQQRISLSAGIVATGVNRSRIHGNEVSGIGPVGDFNGAGVGLLVQAPLDRTEIAHNQVQRDDQTQAGSGDWYALLVGGVASRVVDDAGAVADLDLTAAVAVHHTVNVSTVRLDTRRTLVLSGDRAYIATAATDLLAASVLARGSVATVIGNMLLARGGSVAVEVRAGGEIMFSDNCCELFDNAQNPAVRLVAPVLVLNANRVRSVTKPTVQLVSQSVAALGNITTNGIEPLPAQWQPFNLNA</sequence>
<protein>
    <submittedName>
        <fullName evidence="1">DUF6519 domain-containing protein</fullName>
    </submittedName>
</protein>
<evidence type="ECO:0000313" key="1">
    <source>
        <dbReference type="EMBL" id="MDH5833694.1"/>
    </source>
</evidence>
<accession>A0ABT6JSL8</accession>
<dbReference type="RefSeq" id="WP_280577990.1">
    <property type="nucleotide sequence ID" value="NZ_JARXRO010000014.1"/>
</dbReference>
<proteinExistence type="predicted"/>
<dbReference type="SMART" id="SM00710">
    <property type="entry name" value="PbH1"/>
    <property type="match status" value="7"/>
</dbReference>
<organism evidence="1 2">
    <name type="scientific">Luteimonas kalidii</name>
    <dbReference type="NCBI Taxonomy" id="3042025"/>
    <lineage>
        <taxon>Bacteria</taxon>
        <taxon>Pseudomonadati</taxon>
        <taxon>Pseudomonadota</taxon>
        <taxon>Gammaproteobacteria</taxon>
        <taxon>Lysobacterales</taxon>
        <taxon>Lysobacteraceae</taxon>
        <taxon>Luteimonas</taxon>
    </lineage>
</organism>
<dbReference type="Pfam" id="PF20129">
    <property type="entry name" value="DUF6519"/>
    <property type="match status" value="2"/>
</dbReference>